<dbReference type="SUPFAM" id="SSF48208">
    <property type="entry name" value="Six-hairpin glycosidases"/>
    <property type="match status" value="1"/>
</dbReference>
<dbReference type="InterPro" id="IPR008928">
    <property type="entry name" value="6-hairpin_glycosidase_sf"/>
</dbReference>
<evidence type="ECO:0000259" key="4">
    <source>
        <dbReference type="PROSITE" id="PS50011"/>
    </source>
</evidence>
<evidence type="ECO:0000313" key="5">
    <source>
        <dbReference type="EMBL" id="TPX13562.1"/>
    </source>
</evidence>
<dbReference type="Gene3D" id="3.30.200.20">
    <property type="entry name" value="Phosphorylase Kinase, domain 1"/>
    <property type="match status" value="1"/>
</dbReference>
<dbReference type="InterPro" id="IPR017441">
    <property type="entry name" value="Protein_kinase_ATP_BS"/>
</dbReference>
<keyword evidence="3" id="KW-0547">Nucleotide-binding</keyword>
<protein>
    <recommendedName>
        <fullName evidence="4">Protein kinase domain-containing protein</fullName>
    </recommendedName>
</protein>
<dbReference type="STRING" id="1093900.A0A507AUA7"/>
<proteinExistence type="inferred from homology"/>
<dbReference type="AlphaFoldDB" id="A0A507AUA7"/>
<dbReference type="GO" id="GO:0004672">
    <property type="term" value="F:protein kinase activity"/>
    <property type="evidence" value="ECO:0007669"/>
    <property type="project" value="InterPro"/>
</dbReference>
<organism evidence="5 6">
    <name type="scientific">Thyridium curvatum</name>
    <dbReference type="NCBI Taxonomy" id="1093900"/>
    <lineage>
        <taxon>Eukaryota</taxon>
        <taxon>Fungi</taxon>
        <taxon>Dikarya</taxon>
        <taxon>Ascomycota</taxon>
        <taxon>Pezizomycotina</taxon>
        <taxon>Sordariomycetes</taxon>
        <taxon>Sordariomycetidae</taxon>
        <taxon>Thyridiales</taxon>
        <taxon>Thyridiaceae</taxon>
        <taxon>Thyridium</taxon>
    </lineage>
</organism>
<accession>A0A507AUA7</accession>
<dbReference type="PANTHER" id="PTHR36845:SF1">
    <property type="entry name" value="HYDROLASE, PUTATIVE (AFU_ORTHOLOGUE AFUA_7G05090)-RELATED"/>
    <property type="match status" value="1"/>
</dbReference>
<dbReference type="InterPro" id="IPR000719">
    <property type="entry name" value="Prot_kinase_dom"/>
</dbReference>
<dbReference type="SMART" id="SM00220">
    <property type="entry name" value="S_TKc"/>
    <property type="match status" value="1"/>
</dbReference>
<dbReference type="GeneID" id="41973480"/>
<evidence type="ECO:0000313" key="6">
    <source>
        <dbReference type="Proteomes" id="UP000319257"/>
    </source>
</evidence>
<dbReference type="Pfam" id="PF00069">
    <property type="entry name" value="Pkinase"/>
    <property type="match status" value="2"/>
</dbReference>
<dbReference type="SUPFAM" id="SSF56112">
    <property type="entry name" value="Protein kinase-like (PK-like)"/>
    <property type="match status" value="1"/>
</dbReference>
<dbReference type="InterPro" id="IPR052369">
    <property type="entry name" value="UG_Glycosaminoglycan_Hydrolase"/>
</dbReference>
<dbReference type="Gene3D" id="1.10.510.10">
    <property type="entry name" value="Transferase(Phosphotransferase) domain 1"/>
    <property type="match status" value="1"/>
</dbReference>
<dbReference type="Gene3D" id="1.50.10.10">
    <property type="match status" value="1"/>
</dbReference>
<evidence type="ECO:0000256" key="2">
    <source>
        <dbReference type="ARBA" id="ARBA00038358"/>
    </source>
</evidence>
<feature type="binding site" evidence="3">
    <location>
        <position position="544"/>
    </location>
    <ligand>
        <name>ATP</name>
        <dbReference type="ChEBI" id="CHEBI:30616"/>
    </ligand>
</feature>
<dbReference type="PROSITE" id="PS00107">
    <property type="entry name" value="PROTEIN_KINASE_ATP"/>
    <property type="match status" value="1"/>
</dbReference>
<gene>
    <name evidence="5" type="ORF">E0L32_006033</name>
</gene>
<dbReference type="PANTHER" id="PTHR36845">
    <property type="entry name" value="HYDROLASE, PUTATIVE (AFU_ORTHOLOGUE AFUA_7G05090)-RELATED"/>
    <property type="match status" value="1"/>
</dbReference>
<evidence type="ECO:0000256" key="3">
    <source>
        <dbReference type="PROSITE-ProRule" id="PRU10141"/>
    </source>
</evidence>
<dbReference type="GO" id="GO:0000272">
    <property type="term" value="P:polysaccharide catabolic process"/>
    <property type="evidence" value="ECO:0007669"/>
    <property type="project" value="TreeGrafter"/>
</dbReference>
<evidence type="ECO:0000256" key="1">
    <source>
        <dbReference type="ARBA" id="ARBA00022801"/>
    </source>
</evidence>
<dbReference type="EMBL" id="SKBQ01000033">
    <property type="protein sequence ID" value="TPX13562.1"/>
    <property type="molecule type" value="Genomic_DNA"/>
</dbReference>
<comment type="caution">
    <text evidence="5">The sequence shown here is derived from an EMBL/GenBank/DDBJ whole genome shotgun (WGS) entry which is preliminary data.</text>
</comment>
<feature type="domain" description="Protein kinase" evidence="4">
    <location>
        <begin position="515"/>
        <end position="885"/>
    </location>
</feature>
<dbReference type="GO" id="GO:0005524">
    <property type="term" value="F:ATP binding"/>
    <property type="evidence" value="ECO:0007669"/>
    <property type="project" value="UniProtKB-UniRule"/>
</dbReference>
<keyword evidence="3" id="KW-0067">ATP-binding</keyword>
<sequence>MSPFKDDATELYPRMRLGANLQELYAENIIAKVHRTARKAEKADDGSCNLTGFPEYVTSDASGGGDYTMREPKFWTCGFFPGTLYNIIERLHRYPKSIKISSNNSEDGKQMANLRSEFGSLCKTWAAPLHDMASRTDTHDVGFIIMPALRLDWELTANTKSLESIQRAANSLASRFIPAARAIRSWDARIQKNVQITDMDDNLIVIIDSMCNLDLLFYASKHCADQRLHDIAVAHATTLLRTHLRPEPTRVTSPLAYKGQWYSSHHVVNLDPKDGSIKRAFTAQGDSDTSTWARGQAWGILGYAQTYMWTKDVKFLQASAGMAEYFLCRLESCPPMVDAETGQETTVDSAPAKHHGGRCVPLWDFDAPDRESGSCPRDSSAGAIAANGMLIISQALLALGHDKLALRFRTSAVDIVRDLLNFALASEKATLASTADGVFESRDAVPGEHYEAILKHGTANNNQHAMKSLCSQQPHSTKPAAPVEYEHVDGAESLSDYRPGGYHPIHIDDRLDRRYRVVHKLGHGTFSTVWLAINEETSKYVAIKVGTADASRTEIDILSRLTESAVGYSEHERSLIPNVLDHFDISGPNGNHQCLVTVPARGSLQDAREASGSSLFQLDVARSLAAQLVLAVSLVHSKGYAHGDLHLGNIFLRLPSPLDKLSIQQLYTQYGEPEREPAICLGTIAAPKNPGVPSYVVPAMWLGTQSNRLTLSEAKLVLGDLGVAFRPSDQSRTVSYTPLVYRPPEAYFEPITPLTLASDIWSLGCVVFELLAHRSLIDGLFMVREDEITAQQVELQGPMPPEWWAAWEKRAKWYDDAGNPLSNASDVWSWERRFEQWVQNPRQAKGMETIGEDERDALFRLLRWMLSWRPSERPNIKKVLEADWLTRWALPAYRKSLRAH</sequence>
<dbReference type="OrthoDB" id="5979581at2759"/>
<name>A0A507AUA7_9PEZI</name>
<dbReference type="InterPro" id="IPR011009">
    <property type="entry name" value="Kinase-like_dom_sf"/>
</dbReference>
<dbReference type="PROSITE" id="PS50011">
    <property type="entry name" value="PROTEIN_KINASE_DOM"/>
    <property type="match status" value="1"/>
</dbReference>
<keyword evidence="1" id="KW-0378">Hydrolase</keyword>
<dbReference type="RefSeq" id="XP_030995273.1">
    <property type="nucleotide sequence ID" value="XM_031140621.1"/>
</dbReference>
<comment type="similarity">
    <text evidence="2">Belongs to the glycosyl hydrolase 88 family.</text>
</comment>
<keyword evidence="6" id="KW-1185">Reference proteome</keyword>
<dbReference type="Proteomes" id="UP000319257">
    <property type="component" value="Unassembled WGS sequence"/>
</dbReference>
<dbReference type="InParanoid" id="A0A507AUA7"/>
<dbReference type="InterPro" id="IPR012341">
    <property type="entry name" value="6hp_glycosidase-like_sf"/>
</dbReference>
<dbReference type="GO" id="GO:0052757">
    <property type="term" value="F:chondroitin hydrolase activity"/>
    <property type="evidence" value="ECO:0007669"/>
    <property type="project" value="TreeGrafter"/>
</dbReference>
<reference evidence="5 6" key="1">
    <citation type="submission" date="2019-06" db="EMBL/GenBank/DDBJ databases">
        <title>Draft genome sequence of the filamentous fungus Phialemoniopsis curvata isolated from diesel fuel.</title>
        <authorList>
            <person name="Varaljay V.A."/>
            <person name="Lyon W.J."/>
            <person name="Crouch A.L."/>
            <person name="Drake C.E."/>
            <person name="Hollomon J.M."/>
            <person name="Nadeau L.J."/>
            <person name="Nunn H.S."/>
            <person name="Stevenson B.S."/>
            <person name="Bojanowski C.L."/>
            <person name="Crookes-Goodson W.J."/>
        </authorList>
    </citation>
    <scope>NUCLEOTIDE SEQUENCE [LARGE SCALE GENOMIC DNA]</scope>
    <source>
        <strain evidence="5 6">D216</strain>
    </source>
</reference>